<name>A0ABV6UW44_9ACTN</name>
<dbReference type="Proteomes" id="UP001592528">
    <property type="component" value="Unassembled WGS sequence"/>
</dbReference>
<evidence type="ECO:0000313" key="1">
    <source>
        <dbReference type="EMBL" id="MFC1405671.1"/>
    </source>
</evidence>
<reference evidence="1 2" key="1">
    <citation type="submission" date="2024-09" db="EMBL/GenBank/DDBJ databases">
        <authorList>
            <person name="Lee S.D."/>
        </authorList>
    </citation>
    <scope>NUCLEOTIDE SEQUENCE [LARGE SCALE GENOMIC DNA]</scope>
    <source>
        <strain evidence="1 2">N1-5</strain>
    </source>
</reference>
<accession>A0ABV6UW44</accession>
<proteinExistence type="predicted"/>
<comment type="caution">
    <text evidence="1">The sequence shown here is derived from an EMBL/GenBank/DDBJ whole genome shotgun (WGS) entry which is preliminary data.</text>
</comment>
<dbReference type="EMBL" id="JBHEZZ010000023">
    <property type="protein sequence ID" value="MFC1405671.1"/>
    <property type="molecule type" value="Genomic_DNA"/>
</dbReference>
<evidence type="ECO:0000313" key="2">
    <source>
        <dbReference type="Proteomes" id="UP001592528"/>
    </source>
</evidence>
<gene>
    <name evidence="1" type="ORF">ACEZDJ_30715</name>
</gene>
<dbReference type="RefSeq" id="WP_030266732.1">
    <property type="nucleotide sequence ID" value="NZ_JBHEZZ010000023.1"/>
</dbReference>
<keyword evidence="2" id="KW-1185">Reference proteome</keyword>
<organism evidence="1 2">
    <name type="scientific">Streptacidiphilus cavernicola</name>
    <dbReference type="NCBI Taxonomy" id="3342716"/>
    <lineage>
        <taxon>Bacteria</taxon>
        <taxon>Bacillati</taxon>
        <taxon>Actinomycetota</taxon>
        <taxon>Actinomycetes</taxon>
        <taxon>Kitasatosporales</taxon>
        <taxon>Streptomycetaceae</taxon>
        <taxon>Streptacidiphilus</taxon>
    </lineage>
</organism>
<sequence>MSRPEPPCWVEALAVYGWAVQHGGLPLAYAADVLADHGLLTLDDKHSRSQRLEIARQQLQDWEDALVWMEWPGDDAIDRERWDQGADWELREGAIRSLQQAGLPYQDDESTNALLSRYASFRAAQCRARARLQRPKQRPGGVTGPE</sequence>
<protein>
    <submittedName>
        <fullName evidence="1">Uncharacterized protein</fullName>
    </submittedName>
</protein>